<evidence type="ECO:0000313" key="4">
    <source>
        <dbReference type="Proteomes" id="UP000007303"/>
    </source>
</evidence>
<dbReference type="GO" id="GO:0051493">
    <property type="term" value="P:regulation of cytoskeleton organization"/>
    <property type="evidence" value="ECO:0007669"/>
    <property type="project" value="TreeGrafter"/>
</dbReference>
<dbReference type="InterPro" id="IPR010441">
    <property type="entry name" value="CH_2"/>
</dbReference>
<dbReference type="GO" id="GO:0008017">
    <property type="term" value="F:microtubule binding"/>
    <property type="evidence" value="ECO:0007669"/>
    <property type="project" value="TreeGrafter"/>
</dbReference>
<dbReference type="PROSITE" id="PS50021">
    <property type="entry name" value="CH"/>
    <property type="match status" value="1"/>
</dbReference>
<keyword evidence="4" id="KW-1185">Reference proteome</keyword>
<feature type="domain" description="Calponin-homology (CH)" evidence="1">
    <location>
        <begin position="7"/>
        <end position="115"/>
    </location>
</feature>
<dbReference type="OrthoDB" id="193300at2759"/>
<evidence type="ECO:0000259" key="1">
    <source>
        <dbReference type="PROSITE" id="PS50021"/>
    </source>
</evidence>
<organism evidence="2">
    <name type="scientific">Tetraodon nigroviridis</name>
    <name type="common">Spotted green pufferfish</name>
    <name type="synonym">Chelonodon nigroviridis</name>
    <dbReference type="NCBI Taxonomy" id="99883"/>
    <lineage>
        <taxon>Eukaryota</taxon>
        <taxon>Metazoa</taxon>
        <taxon>Chordata</taxon>
        <taxon>Craniata</taxon>
        <taxon>Vertebrata</taxon>
        <taxon>Euteleostomi</taxon>
        <taxon>Actinopterygii</taxon>
        <taxon>Neopterygii</taxon>
        <taxon>Teleostei</taxon>
        <taxon>Neoteleostei</taxon>
        <taxon>Acanthomorphata</taxon>
        <taxon>Eupercaria</taxon>
        <taxon>Tetraodontiformes</taxon>
        <taxon>Tetradontoidea</taxon>
        <taxon>Tetraodontidae</taxon>
        <taxon>Tetraodon</taxon>
    </lineage>
</organism>
<dbReference type="EMBL" id="CAAE01015006">
    <property type="protein sequence ID" value="CAG09392.1"/>
    <property type="molecule type" value="Genomic_DNA"/>
</dbReference>
<dbReference type="AlphaFoldDB" id="Q4RQE0"/>
<dbReference type="GeneTree" id="ENSGT00910000144159"/>
<dbReference type="KEGG" id="tng:GSTEN00030649G001"/>
<reference evidence="3" key="3">
    <citation type="submission" date="2025-05" db="UniProtKB">
        <authorList>
            <consortium name="Ensembl"/>
        </authorList>
    </citation>
    <scope>IDENTIFICATION</scope>
</reference>
<protein>
    <submittedName>
        <fullName evidence="2">(spotted green pufferfish) hypothetical protein</fullName>
    </submittedName>
    <submittedName>
        <fullName evidence="3">Sperm flagellar 1</fullName>
    </submittedName>
</protein>
<dbReference type="GO" id="GO:0005930">
    <property type="term" value="C:axoneme"/>
    <property type="evidence" value="ECO:0007669"/>
    <property type="project" value="TreeGrafter"/>
</dbReference>
<dbReference type="InterPro" id="IPR001715">
    <property type="entry name" value="CH_dom"/>
</dbReference>
<dbReference type="InterPro" id="IPR052111">
    <property type="entry name" value="Spermatogenesis_Ciliary_MAP"/>
</dbReference>
<dbReference type="Proteomes" id="UP000007303">
    <property type="component" value="Unassembled WGS sequence"/>
</dbReference>
<dbReference type="OMA" id="QVYTPRC"/>
<proteinExistence type="predicted"/>
<dbReference type="SUPFAM" id="SSF47576">
    <property type="entry name" value="Calponin-homology domain, CH-domain"/>
    <property type="match status" value="1"/>
</dbReference>
<evidence type="ECO:0000313" key="3">
    <source>
        <dbReference type="Ensembl" id="ENSTNIP00000019640.1"/>
    </source>
</evidence>
<dbReference type="InterPro" id="IPR036872">
    <property type="entry name" value="CH_dom_sf"/>
</dbReference>
<evidence type="ECO:0000313" key="2">
    <source>
        <dbReference type="EMBL" id="CAG09392.1"/>
    </source>
</evidence>
<dbReference type="HOGENOM" id="CLU_069635_3_0_1"/>
<dbReference type="PANTHER" id="PTHR12509">
    <property type="entry name" value="SPERMATOGENESIS-ASSOCIATED 4-RELATED"/>
    <property type="match status" value="1"/>
</dbReference>
<sequence>MDQELTEEELQDLYAWIDKIPLSRPKRHITRDFSDGVMAAEVVKYFLPKLVDLHNYTPANSTQQKLSNWNVLNRKVFSKLNLHVPEKTVRRIVLNAAGAVEPILHVLREKIQKKVDHAGENTGLEYYDTREQEKLPGLIRKGLGRSATCLPLVSSTSSVPNCPL</sequence>
<reference evidence="2" key="2">
    <citation type="submission" date="2004-02" db="EMBL/GenBank/DDBJ databases">
        <authorList>
            <consortium name="Genoscope"/>
            <consortium name="Whitehead Institute Centre for Genome Research"/>
        </authorList>
    </citation>
    <scope>NUCLEOTIDE SEQUENCE</scope>
</reference>
<dbReference type="Gene3D" id="1.10.418.10">
    <property type="entry name" value="Calponin-like domain"/>
    <property type="match status" value="1"/>
</dbReference>
<dbReference type="Pfam" id="PF06294">
    <property type="entry name" value="CH_2"/>
    <property type="match status" value="1"/>
</dbReference>
<dbReference type="PANTHER" id="PTHR12509:SF9">
    <property type="entry name" value="SPERM FLAGELLAR PROTEIN 1 ISOFORM X1"/>
    <property type="match status" value="1"/>
</dbReference>
<dbReference type="Ensembl" id="ENSTNIT00000019870.1">
    <property type="protein sequence ID" value="ENSTNIP00000019640.1"/>
    <property type="gene ID" value="ENSTNIG00000016540.1"/>
</dbReference>
<gene>
    <name evidence="2" type="ORF">GSTENG00030649001</name>
</gene>
<dbReference type="STRING" id="99883.ENSTNIP00000019640"/>
<name>Q4RQE0_TETNG</name>
<accession>Q4RQE0</accession>
<reference evidence="2 4" key="1">
    <citation type="journal article" date="2004" name="Nature">
        <title>Genome duplication in the teleost fish Tetraodon nigroviridis reveals the early vertebrate proto-karyotype.</title>
        <authorList>
            <person name="Jaillon O."/>
            <person name="Aury J.-M."/>
            <person name="Brunet F."/>
            <person name="Petit J.-L."/>
            <person name="Stange-Thomann N."/>
            <person name="Mauceli E."/>
            <person name="Bouneau L."/>
            <person name="Fischer C."/>
            <person name="Ozouf-Costaz C."/>
            <person name="Bernot A."/>
            <person name="Nicaud S."/>
            <person name="Jaffe D."/>
            <person name="Fisher S."/>
            <person name="Lutfalla G."/>
            <person name="Dossat C."/>
            <person name="Segurens B."/>
            <person name="Dasilva C."/>
            <person name="Salanoubat M."/>
            <person name="Levy M."/>
            <person name="Boudet N."/>
            <person name="Castellano S."/>
            <person name="Anthouard V."/>
            <person name="Jubin C."/>
            <person name="Castelli V."/>
            <person name="Katinka M."/>
            <person name="Vacherie B."/>
            <person name="Biemont C."/>
            <person name="Skalli Z."/>
            <person name="Cattolico L."/>
            <person name="Poulain J."/>
            <person name="De Berardinis V."/>
            <person name="Cruaud C."/>
            <person name="Duprat S."/>
            <person name="Brottier P."/>
            <person name="Coutanceau J.-P."/>
            <person name="Gouzy J."/>
            <person name="Parra G."/>
            <person name="Lardier G."/>
            <person name="Chapple C."/>
            <person name="McKernan K.J."/>
            <person name="McEwan P."/>
            <person name="Bosak S."/>
            <person name="Kellis M."/>
            <person name="Volff J.-N."/>
            <person name="Guigo R."/>
            <person name="Zody M.C."/>
            <person name="Mesirov J."/>
            <person name="Lindblad-Toh K."/>
            <person name="Birren B."/>
            <person name="Nusbaum C."/>
            <person name="Kahn D."/>
            <person name="Robinson-Rechavi M."/>
            <person name="Laudet V."/>
            <person name="Schachter V."/>
            <person name="Quetier F."/>
            <person name="Saurin W."/>
            <person name="Scarpelli C."/>
            <person name="Wincker P."/>
            <person name="Lander E.S."/>
            <person name="Weissenbach J."/>
            <person name="Roest Crollius H."/>
        </authorList>
    </citation>
    <scope>NUCLEOTIDE SEQUENCE [LARGE SCALE GENOMIC DNA]</scope>
</reference>
<dbReference type="FunFam" id="1.10.418.10:FF:000059">
    <property type="entry name" value="RIKEN cDNA 6430531B16 gene"/>
    <property type="match status" value="1"/>
</dbReference>